<keyword evidence="7" id="KW-0862">Zinc</keyword>
<dbReference type="EMBL" id="MCGT01000002">
    <property type="protein sequence ID" value="ORX62056.1"/>
    <property type="molecule type" value="Genomic_DNA"/>
</dbReference>
<reference evidence="8 9" key="1">
    <citation type="submission" date="2016-07" db="EMBL/GenBank/DDBJ databases">
        <title>Pervasive Adenine N6-methylation of Active Genes in Fungi.</title>
        <authorList>
            <consortium name="DOE Joint Genome Institute"/>
            <person name="Mondo S.J."/>
            <person name="Dannebaum R.O."/>
            <person name="Kuo R.C."/>
            <person name="Labutti K."/>
            <person name="Haridas S."/>
            <person name="Kuo A."/>
            <person name="Salamov A."/>
            <person name="Ahrendt S.R."/>
            <person name="Lipzen A."/>
            <person name="Sullivan W."/>
            <person name="Andreopoulos W.B."/>
            <person name="Clum A."/>
            <person name="Lindquist E."/>
            <person name="Daum C."/>
            <person name="Ramamoorthy G.K."/>
            <person name="Gryganskyi A."/>
            <person name="Culley D."/>
            <person name="Magnuson J.K."/>
            <person name="James T.Y."/>
            <person name="O'Malley M.A."/>
            <person name="Stajich J.E."/>
            <person name="Spatafora J.W."/>
            <person name="Visel A."/>
            <person name="Grigoriev I.V."/>
        </authorList>
    </citation>
    <scope>NUCLEOTIDE SEQUENCE [LARGE SCALE GENOMIC DNA]</scope>
    <source>
        <strain evidence="8 9">NRRL 3301</strain>
    </source>
</reference>
<evidence type="ECO:0000256" key="7">
    <source>
        <dbReference type="HAMAP-Rule" id="MF_03111"/>
    </source>
</evidence>
<evidence type="ECO:0000256" key="4">
    <source>
        <dbReference type="ARBA" id="ARBA00023136"/>
    </source>
</evidence>
<evidence type="ECO:0000256" key="3">
    <source>
        <dbReference type="ARBA" id="ARBA00023128"/>
    </source>
</evidence>
<protein>
    <recommendedName>
        <fullName evidence="6">4-hydroxy-3-methoxy-5-polyprenylbenzoate decarboxylase</fullName>
    </recommendedName>
</protein>
<dbReference type="InterPro" id="IPR007715">
    <property type="entry name" value="Coq4"/>
</dbReference>
<evidence type="ECO:0000256" key="1">
    <source>
        <dbReference type="ARBA" id="ARBA00022688"/>
    </source>
</evidence>
<evidence type="ECO:0000256" key="5">
    <source>
        <dbReference type="ARBA" id="ARBA00023239"/>
    </source>
</evidence>
<dbReference type="Proteomes" id="UP000242146">
    <property type="component" value="Unassembled WGS sequence"/>
</dbReference>
<comment type="pathway">
    <text evidence="7">Cofactor biosynthesis; ubiquinone biosynthesis.</text>
</comment>
<dbReference type="GO" id="GO:0120539">
    <property type="term" value="F:4-hydroxy-3-methoxy-5-polyprenylbenzoate decarboxylase activity"/>
    <property type="evidence" value="ECO:0007669"/>
    <property type="project" value="UniProtKB-EC"/>
</dbReference>
<keyword evidence="5 7" id="KW-0456">Lyase</keyword>
<feature type="binding site" evidence="7">
    <location>
        <position position="167"/>
    </location>
    <ligand>
        <name>Zn(2+)</name>
        <dbReference type="ChEBI" id="CHEBI:29105"/>
    </ligand>
</feature>
<evidence type="ECO:0000313" key="9">
    <source>
        <dbReference type="Proteomes" id="UP000242146"/>
    </source>
</evidence>
<dbReference type="Pfam" id="PF05019">
    <property type="entry name" value="Coq4"/>
    <property type="match status" value="1"/>
</dbReference>
<evidence type="ECO:0000256" key="2">
    <source>
        <dbReference type="ARBA" id="ARBA00022792"/>
    </source>
</evidence>
<keyword evidence="3 7" id="KW-0496">Mitochondrion</keyword>
<keyword evidence="1 7" id="KW-0831">Ubiquinone biosynthesis</keyword>
<comment type="subunit">
    <text evidence="7">Component of a multi-subunit COQ enzyme complex, composed of at least COQ3, COQ4, COQ5, COQ6, COQ7 and COQ9.</text>
</comment>
<feature type="binding site" evidence="7">
    <location>
        <position position="163"/>
    </location>
    <ligand>
        <name>Zn(2+)</name>
        <dbReference type="ChEBI" id="CHEBI:29105"/>
    </ligand>
</feature>
<dbReference type="InterPro" id="IPR027540">
    <property type="entry name" value="Coq4_euk"/>
</dbReference>
<organism evidence="8 9">
    <name type="scientific">Hesseltinella vesiculosa</name>
    <dbReference type="NCBI Taxonomy" id="101127"/>
    <lineage>
        <taxon>Eukaryota</taxon>
        <taxon>Fungi</taxon>
        <taxon>Fungi incertae sedis</taxon>
        <taxon>Mucoromycota</taxon>
        <taxon>Mucoromycotina</taxon>
        <taxon>Mucoromycetes</taxon>
        <taxon>Mucorales</taxon>
        <taxon>Cunninghamellaceae</taxon>
        <taxon>Hesseltinella</taxon>
    </lineage>
</organism>
<feature type="binding site" evidence="7">
    <location>
        <position position="164"/>
    </location>
    <ligand>
        <name>Zn(2+)</name>
        <dbReference type="ChEBI" id="CHEBI:29105"/>
    </ligand>
</feature>
<dbReference type="GO" id="GO:0008270">
    <property type="term" value="F:zinc ion binding"/>
    <property type="evidence" value="ECO:0007669"/>
    <property type="project" value="UniProtKB-UniRule"/>
</dbReference>
<evidence type="ECO:0000313" key="8">
    <source>
        <dbReference type="EMBL" id="ORX62056.1"/>
    </source>
</evidence>
<dbReference type="HAMAP" id="MF_03111">
    <property type="entry name" value="Coq4"/>
    <property type="match status" value="1"/>
</dbReference>
<comment type="function">
    <text evidence="7">Lyase that catalyzes the C1-decarboxylation of 4-hydroxy-3-methoxy-5-(all-trans-polyprenyl)benzoic acid into 2-methoxy-6-(all-trans-polyprenyl)phenol during ubiquinone biosynthesis.</text>
</comment>
<comment type="cofactor">
    <cofactor evidence="7">
        <name>Zn(2+)</name>
        <dbReference type="ChEBI" id="CHEBI:29105"/>
    </cofactor>
</comment>
<dbReference type="STRING" id="101127.A0A1X2GVM4"/>
<comment type="catalytic activity">
    <reaction evidence="7">
        <text>a 4-hydroxy-3-methoxy-5-(all-trans-polyprenyl)benzoate + H(+) = a 2-methoxy-6-(all-trans-polyprenyl)phenol + CO2</text>
        <dbReference type="Rhea" id="RHEA:81179"/>
        <dbReference type="Rhea" id="RHEA-COMP:9551"/>
        <dbReference type="Rhea" id="RHEA-COMP:10931"/>
        <dbReference type="ChEBI" id="CHEBI:15378"/>
        <dbReference type="ChEBI" id="CHEBI:16526"/>
        <dbReference type="ChEBI" id="CHEBI:62731"/>
        <dbReference type="ChEBI" id="CHEBI:84443"/>
        <dbReference type="EC" id="4.1.1.130"/>
    </reaction>
</comment>
<dbReference type="GO" id="GO:0031314">
    <property type="term" value="C:extrinsic component of mitochondrial inner membrane"/>
    <property type="evidence" value="ECO:0007669"/>
    <property type="project" value="UniProtKB-UniRule"/>
</dbReference>
<dbReference type="OrthoDB" id="4249at2759"/>
<comment type="subcellular location">
    <subcellularLocation>
        <location evidence="7">Mitochondrion inner membrane</location>
        <topology evidence="7">Peripheral membrane protein</topology>
        <orientation evidence="7">Matrix side</orientation>
    </subcellularLocation>
</comment>
<dbReference type="AlphaFoldDB" id="A0A1X2GVM4"/>
<accession>A0A1X2GVM4</accession>
<dbReference type="PANTHER" id="PTHR12922:SF7">
    <property type="entry name" value="UBIQUINONE BIOSYNTHESIS PROTEIN COQ4 HOMOLOG, MITOCHONDRIAL"/>
    <property type="match status" value="1"/>
</dbReference>
<feature type="binding site" evidence="7">
    <location>
        <position position="179"/>
    </location>
    <ligand>
        <name>Zn(2+)</name>
        <dbReference type="ChEBI" id="CHEBI:29105"/>
    </ligand>
</feature>
<keyword evidence="9" id="KW-1185">Reference proteome</keyword>
<comment type="similarity">
    <text evidence="7">Belongs to the COQ4 family.</text>
</comment>
<evidence type="ECO:0000256" key="6">
    <source>
        <dbReference type="ARBA" id="ARBA00081568"/>
    </source>
</evidence>
<dbReference type="PANTHER" id="PTHR12922">
    <property type="entry name" value="UBIQUINONE BIOSYNTHESIS PROTEIN"/>
    <property type="match status" value="1"/>
</dbReference>
<dbReference type="UniPathway" id="UPA00232"/>
<keyword evidence="2 7" id="KW-0999">Mitochondrion inner membrane</keyword>
<keyword evidence="4 7" id="KW-0472">Membrane</keyword>
<keyword evidence="7" id="KW-0479">Metal-binding</keyword>
<name>A0A1X2GVM4_9FUNG</name>
<gene>
    <name evidence="7" type="primary">COQ4</name>
    <name evidence="8" type="ORF">DM01DRAFT_1331519</name>
</gene>
<sequence>MLPRTLRQWSRHAGQHCLAKRALISSTHHAASRQPLYEHHIPISCVERSVLTVGSALAAVNNPLRGDMVATLGETTGTLFLKRMRDTMLASKTGRQILKDRPSINTSSLDFDQLRLECAPGTFGHAYISWLDEQGVTPDTREPVRFVDDEELAFVMKRYREIHDFFHTLTGLGVSVEEEIALKWFEWVQTGLPMTMLSSLFGPWQLSWAQRATLYSTYVPWALQSGAACQPLMNVYYEQKFHLPLDQFRQELGLIPTPHSL</sequence>
<comment type="caution">
    <text evidence="8">The sequence shown here is derived from an EMBL/GenBank/DDBJ whole genome shotgun (WGS) entry which is preliminary data.</text>
</comment>
<proteinExistence type="inferred from homology"/>